<evidence type="ECO:0000259" key="1">
    <source>
        <dbReference type="PROSITE" id="PS51186"/>
    </source>
</evidence>
<dbReference type="InterPro" id="IPR000182">
    <property type="entry name" value="GNAT_dom"/>
</dbReference>
<dbReference type="InterPro" id="IPR051908">
    <property type="entry name" value="Ribosomal_N-acetyltransferase"/>
</dbReference>
<sequence length="153" mass="16564">MLECQRDAQTQRWLFQPRELTLETVGKRIAEAEANLLGGRSAQFSIVEVATGAVCGDCTVGLAMPEIGLANLGYMVHPAFRGRGYATRAARLAADWAMTVPAIGRLEASAVVRNEASLRVIEKAGFTYEGVLRGFLPNPVGPRWDTGVSSRTR</sequence>
<comment type="caution">
    <text evidence="2">The sequence shown here is derived from an EMBL/GenBank/DDBJ whole genome shotgun (WGS) entry which is preliminary data.</text>
</comment>
<accession>A0ABP4SCY8</accession>
<protein>
    <recommendedName>
        <fullName evidence="1">N-acetyltransferase domain-containing protein</fullName>
    </recommendedName>
</protein>
<dbReference type="InterPro" id="IPR016181">
    <property type="entry name" value="Acyl_CoA_acyltransferase"/>
</dbReference>
<organism evidence="2 3">
    <name type="scientific">Fodinicola feengrottensis</name>
    <dbReference type="NCBI Taxonomy" id="435914"/>
    <lineage>
        <taxon>Bacteria</taxon>
        <taxon>Bacillati</taxon>
        <taxon>Actinomycetota</taxon>
        <taxon>Actinomycetes</taxon>
        <taxon>Mycobacteriales</taxon>
        <taxon>Fodinicola</taxon>
    </lineage>
</organism>
<evidence type="ECO:0000313" key="2">
    <source>
        <dbReference type="EMBL" id="GAA1670110.1"/>
    </source>
</evidence>
<dbReference type="PANTHER" id="PTHR43441">
    <property type="entry name" value="RIBOSOMAL-PROTEIN-SERINE ACETYLTRANSFERASE"/>
    <property type="match status" value="1"/>
</dbReference>
<proteinExistence type="predicted"/>
<dbReference type="Pfam" id="PF13302">
    <property type="entry name" value="Acetyltransf_3"/>
    <property type="match status" value="1"/>
</dbReference>
<keyword evidence="3" id="KW-1185">Reference proteome</keyword>
<name>A0ABP4SCY8_9ACTN</name>
<gene>
    <name evidence="2" type="ORF">GCM10009765_19480</name>
</gene>
<dbReference type="PROSITE" id="PS51186">
    <property type="entry name" value="GNAT"/>
    <property type="match status" value="1"/>
</dbReference>
<reference evidence="3" key="1">
    <citation type="journal article" date="2019" name="Int. J. Syst. Evol. Microbiol.">
        <title>The Global Catalogue of Microorganisms (GCM) 10K type strain sequencing project: providing services to taxonomists for standard genome sequencing and annotation.</title>
        <authorList>
            <consortium name="The Broad Institute Genomics Platform"/>
            <consortium name="The Broad Institute Genome Sequencing Center for Infectious Disease"/>
            <person name="Wu L."/>
            <person name="Ma J."/>
        </authorList>
    </citation>
    <scope>NUCLEOTIDE SEQUENCE [LARGE SCALE GENOMIC DNA]</scope>
    <source>
        <strain evidence="3">JCM 14718</strain>
    </source>
</reference>
<dbReference type="PANTHER" id="PTHR43441:SF10">
    <property type="entry name" value="ACETYLTRANSFERASE"/>
    <property type="match status" value="1"/>
</dbReference>
<dbReference type="Proteomes" id="UP001500618">
    <property type="component" value="Unassembled WGS sequence"/>
</dbReference>
<dbReference type="Gene3D" id="3.40.630.30">
    <property type="match status" value="1"/>
</dbReference>
<dbReference type="SUPFAM" id="SSF55729">
    <property type="entry name" value="Acyl-CoA N-acyltransferases (Nat)"/>
    <property type="match status" value="1"/>
</dbReference>
<dbReference type="EMBL" id="BAAANY010000007">
    <property type="protein sequence ID" value="GAA1670110.1"/>
    <property type="molecule type" value="Genomic_DNA"/>
</dbReference>
<evidence type="ECO:0000313" key="3">
    <source>
        <dbReference type="Proteomes" id="UP001500618"/>
    </source>
</evidence>
<feature type="domain" description="N-acetyltransferase" evidence="1">
    <location>
        <begin position="1"/>
        <end position="147"/>
    </location>
</feature>